<reference evidence="1 2" key="1">
    <citation type="journal article" date="2021" name="ISME Commun">
        <title>Automated analysis of genomic sequences facilitates high-throughput and comprehensive description of bacteria.</title>
        <authorList>
            <person name="Hitch T.C.A."/>
        </authorList>
    </citation>
    <scope>NUCLEOTIDE SEQUENCE [LARGE SCALE GENOMIC DNA]</scope>
    <source>
        <strain evidence="1 2">Sanger_109</strain>
    </source>
</reference>
<comment type="caution">
    <text evidence="1">The sequence shown here is derived from an EMBL/GenBank/DDBJ whole genome shotgun (WGS) entry which is preliminary data.</text>
</comment>
<sequence length="143" mass="16629">MEQRKQQIVTDVCALLEDGFSMWERFGLKLPDEKECQEVLRCAVCACKKERFTKEYAAACQCFFLFRKLHTITEISPETATLLGDYFFSRFSSFLIPVDSTRLIDLFSEYLKQDAKESAWGAEEFDTDRYLQFVENAAEEIGL</sequence>
<gene>
    <name evidence="1" type="ORF">OCV88_08985</name>
</gene>
<organism evidence="1 2">
    <name type="scientific">Brotonthovivens ammoniilytica</name>
    <dbReference type="NCBI Taxonomy" id="2981725"/>
    <lineage>
        <taxon>Bacteria</taxon>
        <taxon>Bacillati</taxon>
        <taxon>Bacillota</taxon>
        <taxon>Clostridia</taxon>
        <taxon>Lachnospirales</taxon>
        <taxon>Lachnospiraceae</taxon>
        <taxon>Brotonthovivens</taxon>
    </lineage>
</organism>
<proteinExistence type="predicted"/>
<evidence type="ECO:0000313" key="1">
    <source>
        <dbReference type="EMBL" id="MCU6762467.1"/>
    </source>
</evidence>
<protein>
    <submittedName>
        <fullName evidence="1">Uncharacterized protein</fullName>
    </submittedName>
</protein>
<dbReference type="Proteomes" id="UP001652442">
    <property type="component" value="Unassembled WGS sequence"/>
</dbReference>
<accession>A0ABT2TLD7</accession>
<keyword evidence="2" id="KW-1185">Reference proteome</keyword>
<dbReference type="RefSeq" id="WP_158425169.1">
    <property type="nucleotide sequence ID" value="NZ_JAOQJQ010000003.1"/>
</dbReference>
<evidence type="ECO:0000313" key="2">
    <source>
        <dbReference type="Proteomes" id="UP001652442"/>
    </source>
</evidence>
<name>A0ABT2TLD7_9FIRM</name>
<dbReference type="EMBL" id="JAOQJQ010000003">
    <property type="protein sequence ID" value="MCU6762467.1"/>
    <property type="molecule type" value="Genomic_DNA"/>
</dbReference>